<dbReference type="EMBL" id="CM037160">
    <property type="protein sequence ID" value="KAH7840206.1"/>
    <property type="molecule type" value="Genomic_DNA"/>
</dbReference>
<accession>A0ACB7XHK1</accession>
<name>A0ACB7XHK1_9ERIC</name>
<evidence type="ECO:0000313" key="2">
    <source>
        <dbReference type="Proteomes" id="UP000828048"/>
    </source>
</evidence>
<dbReference type="Proteomes" id="UP000828048">
    <property type="component" value="Chromosome 10"/>
</dbReference>
<sequence length="383" mass="44447">MKSSTVDAMDVDHHHLKSFGVLMKMKNIRVFDLTVLSLLFVCLFYIFLISPSSYDNPFFPLKKYSQCPSTPSTIMQNTSNDQHNTSSYQHNTSSDQHHTSSYRDELEEVLAKTATEKKTLIIAVLNKAYVEGDKSMLDLFLDSFWLGENTQALRDHLLIVAVDQTSYERCRFLRLHCYKLETEGVDFAGEQIFMSRDYLKMMWRRTEFLGDVLKRGYNFIFTDTDIMWLRNPFSKLDNSFDLQISTDKFNGNERSKANRINAGFYVFRSNKKTIALYNSWLASKENSTGLNEQDVLQRLLKQPNLGLSVRYLDTLYFNGFCQNSREVRAVVTVHANCCTTIGAKLVDLTTVLRDWKRFKKNSTNETFTFDWSDRVACRRPSKG</sequence>
<organism evidence="1 2">
    <name type="scientific">Vaccinium darrowii</name>
    <dbReference type="NCBI Taxonomy" id="229202"/>
    <lineage>
        <taxon>Eukaryota</taxon>
        <taxon>Viridiplantae</taxon>
        <taxon>Streptophyta</taxon>
        <taxon>Embryophyta</taxon>
        <taxon>Tracheophyta</taxon>
        <taxon>Spermatophyta</taxon>
        <taxon>Magnoliopsida</taxon>
        <taxon>eudicotyledons</taxon>
        <taxon>Gunneridae</taxon>
        <taxon>Pentapetalae</taxon>
        <taxon>asterids</taxon>
        <taxon>Ericales</taxon>
        <taxon>Ericaceae</taxon>
        <taxon>Vaccinioideae</taxon>
        <taxon>Vaccinieae</taxon>
        <taxon>Vaccinium</taxon>
    </lineage>
</organism>
<keyword evidence="2" id="KW-1185">Reference proteome</keyword>
<comment type="caution">
    <text evidence="1">The sequence shown here is derived from an EMBL/GenBank/DDBJ whole genome shotgun (WGS) entry which is preliminary data.</text>
</comment>
<evidence type="ECO:0000313" key="1">
    <source>
        <dbReference type="EMBL" id="KAH7840206.1"/>
    </source>
</evidence>
<protein>
    <submittedName>
        <fullName evidence="1">Uncharacterized protein</fullName>
    </submittedName>
</protein>
<proteinExistence type="predicted"/>
<reference evidence="1 2" key="1">
    <citation type="journal article" date="2021" name="Hortic Res">
        <title>High-quality reference genome and annotation aids understanding of berry development for evergreen blueberry (Vaccinium darrowii).</title>
        <authorList>
            <person name="Yu J."/>
            <person name="Hulse-Kemp A.M."/>
            <person name="Babiker E."/>
            <person name="Staton M."/>
        </authorList>
    </citation>
    <scope>NUCLEOTIDE SEQUENCE [LARGE SCALE GENOMIC DNA]</scope>
    <source>
        <strain evidence="2">cv. NJ 8807/NJ 8810</strain>
        <tissue evidence="1">Young leaf</tissue>
    </source>
</reference>
<gene>
    <name evidence="1" type="ORF">Vadar_014137</name>
</gene>